<gene>
    <name evidence="5" type="ORF">RDI58_027134</name>
</gene>
<evidence type="ECO:0000259" key="4">
    <source>
        <dbReference type="Pfam" id="PF14111"/>
    </source>
</evidence>
<dbReference type="AlphaFoldDB" id="A0AAN8SUU2"/>
<keyword evidence="3" id="KW-1133">Transmembrane helix</keyword>
<comment type="caution">
    <text evidence="5">The sequence shown here is derived from an EMBL/GenBank/DDBJ whole genome shotgun (WGS) entry which is preliminary data.</text>
</comment>
<name>A0AAN8SUU2_SOLBU</name>
<proteinExistence type="inferred from homology"/>
<dbReference type="Proteomes" id="UP001371456">
    <property type="component" value="Unassembled WGS sequence"/>
</dbReference>
<dbReference type="Gene3D" id="1.20.1250.20">
    <property type="entry name" value="MFS general substrate transporter like domains"/>
    <property type="match status" value="1"/>
</dbReference>
<keyword evidence="6" id="KW-1185">Reference proteome</keyword>
<organism evidence="5 6">
    <name type="scientific">Solanum bulbocastanum</name>
    <name type="common">Wild potato</name>
    <dbReference type="NCBI Taxonomy" id="147425"/>
    <lineage>
        <taxon>Eukaryota</taxon>
        <taxon>Viridiplantae</taxon>
        <taxon>Streptophyta</taxon>
        <taxon>Embryophyta</taxon>
        <taxon>Tracheophyta</taxon>
        <taxon>Spermatophyta</taxon>
        <taxon>Magnoliopsida</taxon>
        <taxon>eudicotyledons</taxon>
        <taxon>Gunneridae</taxon>
        <taxon>Pentapetalae</taxon>
        <taxon>asterids</taxon>
        <taxon>lamiids</taxon>
        <taxon>Solanales</taxon>
        <taxon>Solanaceae</taxon>
        <taxon>Solanoideae</taxon>
        <taxon>Solaneae</taxon>
        <taxon>Solanum</taxon>
    </lineage>
</organism>
<reference evidence="5 6" key="1">
    <citation type="submission" date="2024-02" db="EMBL/GenBank/DDBJ databases">
        <title>de novo genome assembly of Solanum bulbocastanum strain 11H21.</title>
        <authorList>
            <person name="Hosaka A.J."/>
        </authorList>
    </citation>
    <scope>NUCLEOTIDE SEQUENCE [LARGE SCALE GENOMIC DNA]</scope>
    <source>
        <tissue evidence="5">Young leaves</tissue>
    </source>
</reference>
<feature type="transmembrane region" description="Helical" evidence="3">
    <location>
        <begin position="84"/>
        <end position="103"/>
    </location>
</feature>
<feature type="domain" description="DUF4283" evidence="4">
    <location>
        <begin position="292"/>
        <end position="352"/>
    </location>
</feature>
<keyword evidence="3" id="KW-0472">Membrane</keyword>
<dbReference type="InterPro" id="IPR011701">
    <property type="entry name" value="MFS"/>
</dbReference>
<dbReference type="InterPro" id="IPR025558">
    <property type="entry name" value="DUF4283"/>
</dbReference>
<protein>
    <recommendedName>
        <fullName evidence="4">DUF4283 domain-containing protein</fullName>
    </recommendedName>
</protein>
<evidence type="ECO:0000256" key="3">
    <source>
        <dbReference type="SAM" id="Phobius"/>
    </source>
</evidence>
<dbReference type="GO" id="GO:0022857">
    <property type="term" value="F:transmembrane transporter activity"/>
    <property type="evidence" value="ECO:0007669"/>
    <property type="project" value="InterPro"/>
</dbReference>
<dbReference type="PANTHER" id="PTHR34427:SF16">
    <property type="entry name" value="DUF4283 DOMAIN-CONTAINING PROTEIN"/>
    <property type="match status" value="1"/>
</dbReference>
<dbReference type="Pfam" id="PF14111">
    <property type="entry name" value="DUF4283"/>
    <property type="match status" value="1"/>
</dbReference>
<evidence type="ECO:0000256" key="2">
    <source>
        <dbReference type="SAM" id="MobiDB-lite"/>
    </source>
</evidence>
<dbReference type="EMBL" id="JBANQN010000011">
    <property type="protein sequence ID" value="KAK6776133.1"/>
    <property type="molecule type" value="Genomic_DNA"/>
</dbReference>
<feature type="transmembrane region" description="Helical" evidence="3">
    <location>
        <begin position="21"/>
        <end position="40"/>
    </location>
</feature>
<evidence type="ECO:0000313" key="6">
    <source>
        <dbReference type="Proteomes" id="UP001371456"/>
    </source>
</evidence>
<dbReference type="SUPFAM" id="SSF103473">
    <property type="entry name" value="MFS general substrate transporter"/>
    <property type="match status" value="1"/>
</dbReference>
<feature type="transmembrane region" description="Helical" evidence="3">
    <location>
        <begin position="46"/>
        <end position="72"/>
    </location>
</feature>
<accession>A0AAN8SUU2</accession>
<dbReference type="PANTHER" id="PTHR34427">
    <property type="entry name" value="DUF4283 DOMAIN PROTEIN"/>
    <property type="match status" value="1"/>
</dbReference>
<dbReference type="Pfam" id="PF07690">
    <property type="entry name" value="MFS_1"/>
    <property type="match status" value="1"/>
</dbReference>
<evidence type="ECO:0000256" key="1">
    <source>
        <dbReference type="ARBA" id="ARBA00044504"/>
    </source>
</evidence>
<feature type="region of interest" description="Disordered" evidence="2">
    <location>
        <begin position="551"/>
        <end position="571"/>
    </location>
</feature>
<sequence>MLCHLKCKEWDWKNKGKGFEFVNPFRLIGVGLTVWTFATAGCGLSINFWSITICRMMVGVGEASFISLAAPFIDDNAPVDQKTAWLGIFYMCIPTGIAVGYVYGGLVGSLLNWRWAFGIEALLMFPFAILGFVMKPLQLKGFSHTGSKRPSTSVQTSCTDAVASPCQDGSFQTRNDSMDDSKSAPGILNQFTRFWMDMKVLLLDKVYVVNILVGFKSFDITRSCGTTEIWYEWTERSRNFIRRTTFNKMTMEWISLSLREALKVVEGSKWQSSKYEAPTSKDKKTESEVIAKSREQVWKKAFGVNIYEMLGGHYLFEFPNRYMAEQILQGEWIWKRNKIKLDWWNPYVGCEPTTYKPKSTWIRVMGLPMHLWTDETFKEIGELCGGWVRTEEETELRNHLKWARIEIRGDGRSIRSEVSISRDGIKFIIPIWAERKTLFEFPPESNRTTTGEDQLKIQRIIDLQSSISEKAEVQVVNVDVTKGNHVEVAVQILKKSKVACARHVQIFKNKDWDSRSIGPDQATIIFNNFSPQPNSDLQEVVIDESLENYSSCDETGRKTPNLQNLEGTQAT</sequence>
<evidence type="ECO:0000313" key="5">
    <source>
        <dbReference type="EMBL" id="KAK6776133.1"/>
    </source>
</evidence>
<comment type="similarity">
    <text evidence="1">Belongs to the major facilitator superfamily. Phosphate:H(+) symporter (TC 2.A.1.9) family.</text>
</comment>
<dbReference type="InterPro" id="IPR036259">
    <property type="entry name" value="MFS_trans_sf"/>
</dbReference>
<feature type="transmembrane region" description="Helical" evidence="3">
    <location>
        <begin position="115"/>
        <end position="134"/>
    </location>
</feature>
<keyword evidence="3" id="KW-0812">Transmembrane</keyword>